<accession>A0A1M5N1Q8</accession>
<name>A0A1M5N1Q8_9BACI</name>
<dbReference type="AlphaFoldDB" id="A0A1M5N1Q8"/>
<evidence type="ECO:0000313" key="2">
    <source>
        <dbReference type="Proteomes" id="UP000183988"/>
    </source>
</evidence>
<dbReference type="Proteomes" id="UP000183988">
    <property type="component" value="Unassembled WGS sequence"/>
</dbReference>
<dbReference type="RefSeq" id="WP_268801946.1">
    <property type="nucleotide sequence ID" value="NZ_FQVW01000068.1"/>
</dbReference>
<dbReference type="EMBL" id="FQVW01000068">
    <property type="protein sequence ID" value="SHG82933.1"/>
    <property type="molecule type" value="Genomic_DNA"/>
</dbReference>
<reference evidence="1 2" key="1">
    <citation type="submission" date="2016-11" db="EMBL/GenBank/DDBJ databases">
        <authorList>
            <person name="Jaros S."/>
            <person name="Januszkiewicz K."/>
            <person name="Wedrychowicz H."/>
        </authorList>
    </citation>
    <scope>NUCLEOTIDE SEQUENCE [LARGE SCALE GENOMIC DNA]</scope>
    <source>
        <strain evidence="1 2">IBRC-M 10683</strain>
    </source>
</reference>
<organism evidence="1 2">
    <name type="scientific">Ornithinibacillus halophilus</name>
    <dbReference type="NCBI Taxonomy" id="930117"/>
    <lineage>
        <taxon>Bacteria</taxon>
        <taxon>Bacillati</taxon>
        <taxon>Bacillota</taxon>
        <taxon>Bacilli</taxon>
        <taxon>Bacillales</taxon>
        <taxon>Bacillaceae</taxon>
        <taxon>Ornithinibacillus</taxon>
    </lineage>
</organism>
<evidence type="ECO:0000313" key="1">
    <source>
        <dbReference type="EMBL" id="SHG82933.1"/>
    </source>
</evidence>
<proteinExistence type="predicted"/>
<sequence>MLVALLIALIFFIAMIVAVLLGSPDQRDIVKDCIDDILGTI</sequence>
<protein>
    <submittedName>
        <fullName evidence="1">Uncharacterized protein</fullName>
    </submittedName>
</protein>
<gene>
    <name evidence="1" type="ORF">SAMN05216225_106816</name>
</gene>
<dbReference type="STRING" id="930117.SAMN05216225_106816"/>
<keyword evidence="2" id="KW-1185">Reference proteome</keyword>